<evidence type="ECO:0000313" key="9">
    <source>
        <dbReference type="Proteomes" id="UP000235897"/>
    </source>
</evidence>
<dbReference type="PANTHER" id="PTHR45138">
    <property type="entry name" value="REGULATORY COMPONENTS OF SENSORY TRANSDUCTION SYSTEM"/>
    <property type="match status" value="1"/>
</dbReference>
<dbReference type="OrthoDB" id="9812260at2"/>
<comment type="caution">
    <text evidence="8">The sequence shown here is derived from an EMBL/GenBank/DDBJ whole genome shotgun (WGS) entry which is preliminary data.</text>
</comment>
<feature type="compositionally biased region" description="Polar residues" evidence="6">
    <location>
        <begin position="201"/>
        <end position="211"/>
    </location>
</feature>
<dbReference type="GO" id="GO:1902201">
    <property type="term" value="P:negative regulation of bacterial-type flagellum-dependent cell motility"/>
    <property type="evidence" value="ECO:0007669"/>
    <property type="project" value="TreeGrafter"/>
</dbReference>
<keyword evidence="5" id="KW-0175">Coiled coil</keyword>
<evidence type="ECO:0000256" key="6">
    <source>
        <dbReference type="SAM" id="MobiDB-lite"/>
    </source>
</evidence>
<dbReference type="GO" id="GO:0043709">
    <property type="term" value="P:cell adhesion involved in single-species biofilm formation"/>
    <property type="evidence" value="ECO:0007669"/>
    <property type="project" value="TreeGrafter"/>
</dbReference>
<evidence type="ECO:0000256" key="5">
    <source>
        <dbReference type="SAM" id="Coils"/>
    </source>
</evidence>
<dbReference type="RefSeq" id="WP_021206131.1">
    <property type="nucleotide sequence ID" value="NZ_JAMOIG010000002.1"/>
</dbReference>
<dbReference type="GO" id="GO:0005886">
    <property type="term" value="C:plasma membrane"/>
    <property type="evidence" value="ECO:0007669"/>
    <property type="project" value="UniProtKB-SubCell"/>
</dbReference>
<dbReference type="EMBL" id="POUW01000004">
    <property type="protein sequence ID" value="PNG05464.1"/>
    <property type="molecule type" value="Genomic_DNA"/>
</dbReference>
<dbReference type="PANTHER" id="PTHR45138:SF9">
    <property type="entry name" value="DIGUANYLATE CYCLASE DGCM-RELATED"/>
    <property type="match status" value="1"/>
</dbReference>
<dbReference type="GO" id="GO:0052621">
    <property type="term" value="F:diguanylate cyclase activity"/>
    <property type="evidence" value="ECO:0007669"/>
    <property type="project" value="UniProtKB-EC"/>
</dbReference>
<evidence type="ECO:0000256" key="3">
    <source>
        <dbReference type="ARBA" id="ARBA00012528"/>
    </source>
</evidence>
<evidence type="ECO:0000256" key="1">
    <source>
        <dbReference type="ARBA" id="ARBA00001946"/>
    </source>
</evidence>
<dbReference type="EC" id="2.7.7.65" evidence="3"/>
<dbReference type="InterPro" id="IPR029787">
    <property type="entry name" value="Nucleotide_cyclase"/>
</dbReference>
<feature type="domain" description="GGDEF" evidence="7">
    <location>
        <begin position="483"/>
        <end position="613"/>
    </location>
</feature>
<organism evidence="8 9">
    <name type="scientific">Stutzerimonas stutzeri</name>
    <name type="common">Pseudomonas stutzeri</name>
    <dbReference type="NCBI Taxonomy" id="316"/>
    <lineage>
        <taxon>Bacteria</taxon>
        <taxon>Pseudomonadati</taxon>
        <taxon>Pseudomonadota</taxon>
        <taxon>Gammaproteobacteria</taxon>
        <taxon>Pseudomonadales</taxon>
        <taxon>Pseudomonadaceae</taxon>
        <taxon>Stutzerimonas</taxon>
    </lineage>
</organism>
<dbReference type="NCBIfam" id="TIGR00254">
    <property type="entry name" value="GGDEF"/>
    <property type="match status" value="1"/>
</dbReference>
<dbReference type="SMART" id="SM00267">
    <property type="entry name" value="GGDEF"/>
    <property type="match status" value="1"/>
</dbReference>
<evidence type="ECO:0000259" key="7">
    <source>
        <dbReference type="PROSITE" id="PS50887"/>
    </source>
</evidence>
<dbReference type="Pfam" id="PF00990">
    <property type="entry name" value="GGDEF"/>
    <property type="match status" value="1"/>
</dbReference>
<dbReference type="Pfam" id="PF20975">
    <property type="entry name" value="DGCcoil"/>
    <property type="match status" value="1"/>
</dbReference>
<dbReference type="InterPro" id="IPR048516">
    <property type="entry name" value="DGCcoil"/>
</dbReference>
<evidence type="ECO:0000313" key="8">
    <source>
        <dbReference type="EMBL" id="PNG05464.1"/>
    </source>
</evidence>
<dbReference type="Gene3D" id="3.30.70.270">
    <property type="match status" value="1"/>
</dbReference>
<dbReference type="Proteomes" id="UP000235897">
    <property type="component" value="Unassembled WGS sequence"/>
</dbReference>
<comment type="subcellular location">
    <subcellularLocation>
        <location evidence="2">Cell inner membrane</location>
    </subcellularLocation>
</comment>
<evidence type="ECO:0000256" key="2">
    <source>
        <dbReference type="ARBA" id="ARBA00004533"/>
    </source>
</evidence>
<dbReference type="PROSITE" id="PS50887">
    <property type="entry name" value="GGDEF"/>
    <property type="match status" value="1"/>
</dbReference>
<comment type="cofactor">
    <cofactor evidence="1">
        <name>Mg(2+)</name>
        <dbReference type="ChEBI" id="CHEBI:18420"/>
    </cofactor>
</comment>
<reference evidence="8 9" key="1">
    <citation type="submission" date="2018-01" db="EMBL/GenBank/DDBJ databases">
        <title>Denitrification phenotypes of diverse strains of Pseudomonas stutzeri.</title>
        <authorList>
            <person name="Milligan D.A."/>
            <person name="Bergaust L."/>
            <person name="Bakken L.R."/>
            <person name="Frostegard A."/>
        </authorList>
    </citation>
    <scope>NUCLEOTIDE SEQUENCE [LARGE SCALE GENOMIC DNA]</scope>
    <source>
        <strain evidence="8 9">28a3</strain>
    </source>
</reference>
<sequence>MSDDAQRWKEKYLHSLEQQEQLENRWNTRLDLLRRSLVRSSFAVDGADPAVEQCMRELRDVLRDDVQDERLGALVPRLERAVLATERSKQDRLKRLTEALDRLASQLLDLPLPSEIRKPLKTFSRGLGERAAQSRELPGLLEDLGTFQQQALTSQKGSAPTSVGLLGRLFGQRERTSETAATSAGEPLPSLPVDEASLAQTVTEAQPSVAQQAEARSDTPSSTAGSEAPADVAAQPEATDAPVGQEAATHEQQADPYLLPPSPEQAYSAIAERVESTLIGLLEDLQLPEHHKLQAAGLRERIEKGLNWYELVPVLDDLAQLMIAVADQGQREFESYLTLLNERLATMQHSLSAAREGHVQSKEAAQALDEELRQQVGGLQHSMLEAKDLPSLKQAVQARLDGLLETVDTYERQRGEHEQQLAERLSTLVGRVASLEQAATGMREHLEEQRQKALRDPLTALPNRSAWNERLELEVARQQRYGGLLLLAVLDIDHFKRINDSFGHLAGDRVLKIIANELSKRLRKTDFIARFGGEEFVLLLPETPLEAGQRLLDSLRAGVESCPFHFKGARIEVTLSAGIASFAAQETAEQVFERADRALYRAKEGGRNRIEIG</sequence>
<feature type="coiled-coil region" evidence="5">
    <location>
        <begin position="393"/>
        <end position="452"/>
    </location>
</feature>
<comment type="catalytic activity">
    <reaction evidence="4">
        <text>2 GTP = 3',3'-c-di-GMP + 2 diphosphate</text>
        <dbReference type="Rhea" id="RHEA:24898"/>
        <dbReference type="ChEBI" id="CHEBI:33019"/>
        <dbReference type="ChEBI" id="CHEBI:37565"/>
        <dbReference type="ChEBI" id="CHEBI:58805"/>
        <dbReference type="EC" id="2.7.7.65"/>
    </reaction>
</comment>
<accession>A0A2N8SSJ1</accession>
<evidence type="ECO:0000256" key="4">
    <source>
        <dbReference type="ARBA" id="ARBA00034247"/>
    </source>
</evidence>
<proteinExistence type="predicted"/>
<dbReference type="AlphaFoldDB" id="A0A2N8SSJ1"/>
<dbReference type="CDD" id="cd01949">
    <property type="entry name" value="GGDEF"/>
    <property type="match status" value="1"/>
</dbReference>
<protein>
    <recommendedName>
        <fullName evidence="3">diguanylate cyclase</fullName>
        <ecNumber evidence="3">2.7.7.65</ecNumber>
    </recommendedName>
</protein>
<dbReference type="InterPro" id="IPR043128">
    <property type="entry name" value="Rev_trsase/Diguanyl_cyclase"/>
</dbReference>
<name>A0A2N8SSJ1_STUST</name>
<gene>
    <name evidence="8" type="ORF">CXL00_12155</name>
</gene>
<dbReference type="InterPro" id="IPR000160">
    <property type="entry name" value="GGDEF_dom"/>
</dbReference>
<dbReference type="FunFam" id="3.30.70.270:FF:000001">
    <property type="entry name" value="Diguanylate cyclase domain protein"/>
    <property type="match status" value="1"/>
</dbReference>
<feature type="region of interest" description="Disordered" evidence="6">
    <location>
        <begin position="201"/>
        <end position="262"/>
    </location>
</feature>
<dbReference type="SUPFAM" id="SSF55073">
    <property type="entry name" value="Nucleotide cyclase"/>
    <property type="match status" value="1"/>
</dbReference>
<dbReference type="InterPro" id="IPR050469">
    <property type="entry name" value="Diguanylate_Cyclase"/>
</dbReference>